<dbReference type="EMBL" id="QNRT01000002">
    <property type="protein sequence ID" value="RBP51099.1"/>
    <property type="molecule type" value="Genomic_DNA"/>
</dbReference>
<dbReference type="SUPFAM" id="SSF51126">
    <property type="entry name" value="Pectin lyase-like"/>
    <property type="match status" value="1"/>
</dbReference>
<comment type="caution">
    <text evidence="3">The sequence shown here is derived from an EMBL/GenBank/DDBJ whole genome shotgun (WGS) entry which is preliminary data.</text>
</comment>
<accession>A0A395JKK6</accession>
<dbReference type="OrthoDB" id="505641at2"/>
<gene>
    <name evidence="3" type="ORF">DFR28_102518</name>
</gene>
<reference evidence="3 4" key="1">
    <citation type="submission" date="2018-06" db="EMBL/GenBank/DDBJ databases">
        <title>Genomic Encyclopedia of Type Strains, Phase IV (KMG-IV): sequencing the most valuable type-strain genomes for metagenomic binning, comparative biology and taxonomic classification.</title>
        <authorList>
            <person name="Goeker M."/>
        </authorList>
    </citation>
    <scope>NUCLEOTIDE SEQUENCE [LARGE SCALE GENOMIC DNA]</scope>
    <source>
        <strain evidence="3 4">DSM 24032</strain>
    </source>
</reference>
<dbReference type="InParanoid" id="A0A395JKK6"/>
<evidence type="ECO:0000256" key="2">
    <source>
        <dbReference type="SAM" id="SignalP"/>
    </source>
</evidence>
<dbReference type="AlphaFoldDB" id="A0A395JKK6"/>
<feature type="chain" id="PRO_5017305133" description="Parallel beta helix pectate lyase-like protein" evidence="2">
    <location>
        <begin position="25"/>
        <end position="329"/>
    </location>
</feature>
<dbReference type="RefSeq" id="WP_113953895.1">
    <property type="nucleotide sequence ID" value="NZ_QNRT01000002.1"/>
</dbReference>
<evidence type="ECO:0000313" key="3">
    <source>
        <dbReference type="EMBL" id="RBP51099.1"/>
    </source>
</evidence>
<protein>
    <recommendedName>
        <fullName evidence="5">Parallel beta helix pectate lyase-like protein</fullName>
    </recommendedName>
</protein>
<evidence type="ECO:0000256" key="1">
    <source>
        <dbReference type="SAM" id="MobiDB-lite"/>
    </source>
</evidence>
<feature type="region of interest" description="Disordered" evidence="1">
    <location>
        <begin position="41"/>
        <end position="69"/>
    </location>
</feature>
<dbReference type="InterPro" id="IPR011050">
    <property type="entry name" value="Pectin_lyase_fold/virulence"/>
</dbReference>
<organism evidence="3 4">
    <name type="scientific">Arenicella xantha</name>
    <dbReference type="NCBI Taxonomy" id="644221"/>
    <lineage>
        <taxon>Bacteria</taxon>
        <taxon>Pseudomonadati</taxon>
        <taxon>Pseudomonadota</taxon>
        <taxon>Gammaproteobacteria</taxon>
        <taxon>Arenicellales</taxon>
        <taxon>Arenicellaceae</taxon>
        <taxon>Arenicella</taxon>
    </lineage>
</organism>
<evidence type="ECO:0008006" key="5">
    <source>
        <dbReference type="Google" id="ProtNLM"/>
    </source>
</evidence>
<feature type="compositionally biased region" description="Pro residues" evidence="1">
    <location>
        <begin position="46"/>
        <end position="57"/>
    </location>
</feature>
<proteinExistence type="predicted"/>
<evidence type="ECO:0000313" key="4">
    <source>
        <dbReference type="Proteomes" id="UP000253083"/>
    </source>
</evidence>
<sequence>MRASAIIKPLLFPLLFTAILSAQASTIPPVIDLVLNSDTTAEPTDPVTPPVPTPSDKPGPQNTGPTNESLLVASGSVRVRANWAGGGAGTVEDPFIVENLDIAGSLKIEAPNVIVRNFRVSADGLYLLQTNYDGVENVLIEDGEIKGGRNNTSAPVIVRNGVTLRRLEIHESGGDGVKVQGSNFTMENCWVYDLGAKSGAHADGVQGTITSGRWENHVYRNNFFDMAVNELVDPYKSNATIFLHQHDDAPDSGIDGIVIENNWLIGGNWSLPIGEGMTDIVVRDNKFGRINADENDDKEVRFGHILINSSDKIVSGNTFEHSGGLIPGQ</sequence>
<feature type="signal peptide" evidence="2">
    <location>
        <begin position="1"/>
        <end position="24"/>
    </location>
</feature>
<dbReference type="Proteomes" id="UP000253083">
    <property type="component" value="Unassembled WGS sequence"/>
</dbReference>
<dbReference type="Gene3D" id="2.160.20.10">
    <property type="entry name" value="Single-stranded right-handed beta-helix, Pectin lyase-like"/>
    <property type="match status" value="1"/>
</dbReference>
<keyword evidence="4" id="KW-1185">Reference proteome</keyword>
<dbReference type="InterPro" id="IPR012334">
    <property type="entry name" value="Pectin_lyas_fold"/>
</dbReference>
<keyword evidence="2" id="KW-0732">Signal</keyword>
<name>A0A395JKK6_9GAMM</name>